<keyword evidence="2" id="KW-0812">Transmembrane</keyword>
<evidence type="ECO:0000259" key="4">
    <source>
        <dbReference type="Pfam" id="PF24536"/>
    </source>
</evidence>
<name>A0A672GRG5_SALFA</name>
<reference evidence="5" key="3">
    <citation type="submission" date="2025-09" db="UniProtKB">
        <authorList>
            <consortium name="Ensembl"/>
        </authorList>
    </citation>
    <scope>IDENTIFICATION</scope>
</reference>
<dbReference type="OrthoDB" id="5950832at2759"/>
<evidence type="ECO:0000256" key="2">
    <source>
        <dbReference type="SAM" id="Phobius"/>
    </source>
</evidence>
<feature type="chain" id="PRO_5025405879" evidence="3">
    <location>
        <begin position="26"/>
        <end position="660"/>
    </location>
</feature>
<keyword evidence="2" id="KW-1133">Transmembrane helix</keyword>
<dbReference type="SUPFAM" id="SSF81296">
    <property type="entry name" value="E set domains"/>
    <property type="match status" value="1"/>
</dbReference>
<dbReference type="InParanoid" id="A0A672GRG5"/>
<dbReference type="RefSeq" id="XP_029968721.1">
    <property type="nucleotide sequence ID" value="XM_030112861.1"/>
</dbReference>
<dbReference type="Pfam" id="PF24536">
    <property type="entry name" value="NXPE4_C"/>
    <property type="match status" value="1"/>
</dbReference>
<dbReference type="PANTHER" id="PTHR16165:SF9">
    <property type="entry name" value="NXPE FAMILY MEMBER 3"/>
    <property type="match status" value="1"/>
</dbReference>
<keyword evidence="2" id="KW-0472">Membrane</keyword>
<evidence type="ECO:0000256" key="3">
    <source>
        <dbReference type="SAM" id="SignalP"/>
    </source>
</evidence>
<keyword evidence="6" id="KW-1185">Reference proteome</keyword>
<feature type="signal peptide" evidence="3">
    <location>
        <begin position="1"/>
        <end position="25"/>
    </location>
</feature>
<comment type="similarity">
    <text evidence="1">Belongs to the NXPE family.</text>
</comment>
<reference evidence="5" key="2">
    <citation type="submission" date="2025-08" db="UniProtKB">
        <authorList>
            <consortium name="Ensembl"/>
        </authorList>
    </citation>
    <scope>IDENTIFICATION</scope>
</reference>
<dbReference type="GO" id="GO:0007399">
    <property type="term" value="P:nervous system development"/>
    <property type="evidence" value="ECO:0007669"/>
    <property type="project" value="UniProtKB-ARBA"/>
</dbReference>
<proteinExistence type="inferred from homology"/>
<dbReference type="PANTHER" id="PTHR16165">
    <property type="entry name" value="NXPE FAMILY MEMBER"/>
    <property type="match status" value="1"/>
</dbReference>
<gene>
    <name evidence="5" type="primary">LOC115403852</name>
</gene>
<sequence length="660" mass="74331">MTEGGSCCAAVWVCLHSLLSLEVQTNSISATNSWTSVFWFPPSSAKLQDDVKILSALNLLSTEELVLSPASAEAVAVLHSSPKPPIMEVRPLKSHKVSRFFYHKYGRIFLFLIVFVLIFVLFCTDITEVLQLYHTELGHVYQYQNKSKPSVNISSVTSHQSFCSFRPISPEEAVEEEFILESIAWPTYPSKKHFYPLANMSYPACGKFSILPRRGGGSWRIGDQLEVLIQIQDYHCRPKKYGGDVLLASLHNSPLQAGVVGQVVDHLNGTYSAVFTLLWKGSAKIEVTLVHSSEAVEVLRRLTSEQPDRIYFKSLFRSGSYAVFANCSICLRPSQAPLCNYTDIHTGEPWFCYKPKNLSCDARINHSKGGFAQNLRPNEVKLFESEVNMKVPIRTSGPSDVFVTPKIQDGPNSAISSGRWKPSGFYYKGVWRSLGGDAVRKFNPKQMTQCLKGKQVHMYGDSTIRQWFEYLNEVLPGIRPFGLYTSKQTGPLMALDYTNKIMVTYRCHGPPIRFNKVLIGGLSYIANELESVIGGRDTIIVLGIWSHFSTFPMEVYIRRLMSIRRAVVKLLARAPETLVIVRTANLKNLTLYETLTNSDWYSMQRDKALRAVFKGTKVHLVDAWEMTLAHNLPHKLHPDRPIIKNMINVLLSYVCPAKGG</sequence>
<feature type="transmembrane region" description="Helical" evidence="2">
    <location>
        <begin position="105"/>
        <end position="122"/>
    </location>
</feature>
<dbReference type="GeneID" id="115403852"/>
<keyword evidence="3" id="KW-0732">Signal</keyword>
<accession>A0A672GRG5</accession>
<dbReference type="Ensembl" id="ENSSFAT00005014578.1">
    <property type="protein sequence ID" value="ENSSFAP00005013989.1"/>
    <property type="gene ID" value="ENSSFAG00005007579.1"/>
</dbReference>
<organism evidence="5 6">
    <name type="scientific">Salarias fasciatus</name>
    <name type="common">Jewelled blenny</name>
    <name type="synonym">Blennius fasciatus</name>
    <dbReference type="NCBI Taxonomy" id="181472"/>
    <lineage>
        <taxon>Eukaryota</taxon>
        <taxon>Metazoa</taxon>
        <taxon>Chordata</taxon>
        <taxon>Craniata</taxon>
        <taxon>Vertebrata</taxon>
        <taxon>Euteleostomi</taxon>
        <taxon>Actinopterygii</taxon>
        <taxon>Neopterygii</taxon>
        <taxon>Teleostei</taxon>
        <taxon>Neoteleostei</taxon>
        <taxon>Acanthomorphata</taxon>
        <taxon>Ovalentaria</taxon>
        <taxon>Blenniimorphae</taxon>
        <taxon>Blenniiformes</taxon>
        <taxon>Blennioidei</taxon>
        <taxon>Blenniidae</taxon>
        <taxon>Salariinae</taxon>
        <taxon>Salarias</taxon>
    </lineage>
</organism>
<protein>
    <submittedName>
        <fullName evidence="5">NXPE family member 3-like</fullName>
    </submittedName>
</protein>
<evidence type="ECO:0000313" key="5">
    <source>
        <dbReference type="Ensembl" id="ENSSFAP00005013989.1"/>
    </source>
</evidence>
<dbReference type="InterPro" id="IPR057106">
    <property type="entry name" value="NXPE4_C"/>
</dbReference>
<dbReference type="Pfam" id="PF06312">
    <property type="entry name" value="Neurexophilin"/>
    <property type="match status" value="1"/>
</dbReference>
<feature type="domain" description="NXPE C-terminal" evidence="4">
    <location>
        <begin position="431"/>
        <end position="655"/>
    </location>
</feature>
<dbReference type="SUPFAM" id="SSF52266">
    <property type="entry name" value="SGNH hydrolase"/>
    <property type="match status" value="1"/>
</dbReference>
<evidence type="ECO:0000256" key="1">
    <source>
        <dbReference type="ARBA" id="ARBA00005431"/>
    </source>
</evidence>
<dbReference type="InterPro" id="IPR014756">
    <property type="entry name" value="Ig_E-set"/>
</dbReference>
<dbReference type="Proteomes" id="UP000472267">
    <property type="component" value="Chromosome 17"/>
</dbReference>
<evidence type="ECO:0000313" key="6">
    <source>
        <dbReference type="Proteomes" id="UP000472267"/>
    </source>
</evidence>
<reference evidence="5" key="1">
    <citation type="submission" date="2019-06" db="EMBL/GenBank/DDBJ databases">
        <authorList>
            <consortium name="Wellcome Sanger Institute Data Sharing"/>
        </authorList>
    </citation>
    <scope>NUCLEOTIDE SEQUENCE [LARGE SCALE GENOMIC DNA]</scope>
</reference>
<dbReference type="OMA" id="FVESTEC"/>
<dbReference type="InterPro" id="IPR026845">
    <property type="entry name" value="NXPH/NXPE"/>
</dbReference>
<dbReference type="AlphaFoldDB" id="A0A672GRG5"/>